<comment type="caution">
    <text evidence="1">The sequence shown here is derived from an EMBL/GenBank/DDBJ whole genome shotgun (WGS) entry which is preliminary data.</text>
</comment>
<organism evidence="1 2">
    <name type="scientific">Coprobacillus cateniformis</name>
    <dbReference type="NCBI Taxonomy" id="100884"/>
    <lineage>
        <taxon>Bacteria</taxon>
        <taxon>Bacillati</taxon>
        <taxon>Bacillota</taxon>
        <taxon>Erysipelotrichia</taxon>
        <taxon>Erysipelotrichales</taxon>
        <taxon>Coprobacillaceae</taxon>
        <taxon>Coprobacillus</taxon>
    </lineage>
</organism>
<accession>E7GA80</accession>
<protein>
    <submittedName>
        <fullName evidence="1">Uncharacterized protein</fullName>
    </submittedName>
</protein>
<evidence type="ECO:0000313" key="2">
    <source>
        <dbReference type="Proteomes" id="UP000003157"/>
    </source>
</evidence>
<evidence type="ECO:0000313" key="1">
    <source>
        <dbReference type="EMBL" id="EFW05088.1"/>
    </source>
</evidence>
<dbReference type="AlphaFoldDB" id="E7GA80"/>
<keyword evidence="2" id="KW-1185">Reference proteome</keyword>
<dbReference type="Proteomes" id="UP000003157">
    <property type="component" value="Unassembled WGS sequence"/>
</dbReference>
<proteinExistence type="predicted"/>
<reference evidence="1 2" key="1">
    <citation type="submission" date="2010-12" db="EMBL/GenBank/DDBJ databases">
        <title>The Genome Sequence of Coprobacillus sp. strain 29_1.</title>
        <authorList>
            <consortium name="The Broad Institute Genome Sequencing Platform"/>
            <person name="Earl A."/>
            <person name="Ward D."/>
            <person name="Feldgarden M."/>
            <person name="Gevers D."/>
            <person name="Daigneault M."/>
            <person name="Sibley C.D."/>
            <person name="White A."/>
            <person name="Strauss J."/>
            <person name="Allen-Vercoe E."/>
            <person name="Young S.K."/>
            <person name="Zeng Q."/>
            <person name="Gargeya S."/>
            <person name="Fitzgerald M."/>
            <person name="Haas B."/>
            <person name="Abouelleil A."/>
            <person name="Alvarado L."/>
            <person name="Arachchi H.M."/>
            <person name="Berlin A."/>
            <person name="Brown A."/>
            <person name="Chapman S.B."/>
            <person name="Chen Z."/>
            <person name="Dunbar C."/>
            <person name="Freedman E."/>
            <person name="Gearin G."/>
            <person name="Gellesch M."/>
            <person name="Goldberg J."/>
            <person name="Griggs A."/>
            <person name="Gujja S."/>
            <person name="Heilman E."/>
            <person name="Heiman D."/>
            <person name="Howarth C."/>
            <person name="Larson L."/>
            <person name="Lui A."/>
            <person name="MacDonald P.J.P."/>
            <person name="Mehta T."/>
            <person name="Montmayeur A."/>
            <person name="Murphy C."/>
            <person name="Neiman D."/>
            <person name="Pearson M."/>
            <person name="Priest M."/>
            <person name="Roberts A."/>
            <person name="Saif S."/>
            <person name="Shea T."/>
            <person name="Shenoy N."/>
            <person name="Sisk P."/>
            <person name="Stolte C."/>
            <person name="Sykes S."/>
            <person name="White J."/>
            <person name="Yandava C."/>
            <person name="Nusbaum C."/>
            <person name="Birren B."/>
        </authorList>
    </citation>
    <scope>NUCLEOTIDE SEQUENCE [LARGE SCALE GENOMIC DNA]</scope>
    <source>
        <strain evidence="1 2">29_1</strain>
    </source>
</reference>
<sequence>MKKLNKEQTFLTIKQQILTHNPEYVAEIYYALGANKQALEKINDVYYEMVLHNNNEKDSYIQDYKNQLYSLINNNQNIPHIDLTTKLTDTFHAINMSSHETLLYCHQSFWLHIKNHIQTFHYHDYQDIFNNEKAQYLFEDWLIEVDEDLNHIHQTKELLTIISDIKEMINFSNNHHILSLILSIEAECYEQLGQETQCDYFYQQNIKKEPHDPQLYLGYLLTLFDRYHHHISQFYQNIPFHHLDNSPSKYEIIDFMEEQ</sequence>
<gene>
    <name evidence="1" type="ORF">HMPREF9488_01670</name>
</gene>
<dbReference type="EMBL" id="ADKX01000030">
    <property type="protein sequence ID" value="EFW05088.1"/>
    <property type="molecule type" value="Genomic_DNA"/>
</dbReference>
<dbReference type="GeneID" id="78231270"/>
<name>E7GA80_9FIRM</name>
<dbReference type="HOGENOM" id="CLU_1072468_0_0_9"/>
<dbReference type="RefSeq" id="WP_008788778.1">
    <property type="nucleotide sequence ID" value="NZ_AKCB01000003.1"/>
</dbReference>